<dbReference type="PROSITE" id="PS51122">
    <property type="entry name" value="CALPONIN_2"/>
    <property type="match status" value="1"/>
</dbReference>
<evidence type="ECO:0000256" key="4">
    <source>
        <dbReference type="ARBA" id="ARBA00023203"/>
    </source>
</evidence>
<dbReference type="InterPro" id="IPR036872">
    <property type="entry name" value="CH_dom_sf"/>
</dbReference>
<keyword evidence="4 6" id="KW-0009">Actin-binding</keyword>
<comment type="function">
    <text evidence="5 6">Thin filament-associated protein that is implicated in the regulation and modulation of smooth muscle contraction. It is capable of binding to actin, calmodulin and tropomyosin. The interaction of calponin with actin inhibits the actomyosin Mg-ATPase activity.</text>
</comment>
<evidence type="ECO:0000256" key="2">
    <source>
        <dbReference type="ARBA" id="ARBA00022737"/>
    </source>
</evidence>
<dbReference type="Gene3D" id="1.10.418.10">
    <property type="entry name" value="Calponin-like domain"/>
    <property type="match status" value="1"/>
</dbReference>
<dbReference type="PRINTS" id="PR00888">
    <property type="entry name" value="SM22CALPONIN"/>
</dbReference>
<dbReference type="Pfam" id="PF00402">
    <property type="entry name" value="Calponin"/>
    <property type="match status" value="1"/>
</dbReference>
<dbReference type="InterPro" id="IPR001715">
    <property type="entry name" value="CH_dom"/>
</dbReference>
<dbReference type="OrthoDB" id="21595at2759"/>
<name>A0A7M7TH78_STRPU</name>
<dbReference type="KEGG" id="spu:592995"/>
<evidence type="ECO:0000256" key="7">
    <source>
        <dbReference type="SAM" id="MobiDB-lite"/>
    </source>
</evidence>
<dbReference type="InterPro" id="IPR050606">
    <property type="entry name" value="Calponin-like"/>
</dbReference>
<dbReference type="PROSITE" id="PS50021">
    <property type="entry name" value="CH"/>
    <property type="match status" value="1"/>
</dbReference>
<evidence type="ECO:0000256" key="6">
    <source>
        <dbReference type="RuleBase" id="RU361224"/>
    </source>
</evidence>
<dbReference type="OMA" id="LVEWTIV"/>
<dbReference type="GO" id="GO:0051015">
    <property type="term" value="F:actin filament binding"/>
    <property type="evidence" value="ECO:0000318"/>
    <property type="project" value="GO_Central"/>
</dbReference>
<keyword evidence="3 6" id="KW-0112">Calmodulin-binding</keyword>
<keyword evidence="10" id="KW-1185">Reference proteome</keyword>
<accession>A0A7M7TH78</accession>
<dbReference type="InterPro" id="IPR001997">
    <property type="entry name" value="Calponin/LIMCH1"/>
</dbReference>
<dbReference type="SMART" id="SM00033">
    <property type="entry name" value="CH"/>
    <property type="match status" value="1"/>
</dbReference>
<proteinExistence type="inferred from homology"/>
<dbReference type="PANTHER" id="PTHR47385:SF14">
    <property type="entry name" value="TRANSGELIN"/>
    <property type="match status" value="1"/>
</dbReference>
<reference evidence="9" key="2">
    <citation type="submission" date="2021-01" db="UniProtKB">
        <authorList>
            <consortium name="EnsemblMetazoa"/>
        </authorList>
    </citation>
    <scope>IDENTIFICATION</scope>
</reference>
<dbReference type="PANTHER" id="PTHR47385">
    <property type="entry name" value="CALPONIN"/>
    <property type="match status" value="1"/>
</dbReference>
<dbReference type="GO" id="GO:0005516">
    <property type="term" value="F:calmodulin binding"/>
    <property type="evidence" value="ECO:0007669"/>
    <property type="project" value="UniProtKB-KW"/>
</dbReference>
<dbReference type="GO" id="GO:0015629">
    <property type="term" value="C:actin cytoskeleton"/>
    <property type="evidence" value="ECO:0000318"/>
    <property type="project" value="GO_Central"/>
</dbReference>
<dbReference type="RefSeq" id="XP_797586.3">
    <property type="nucleotide sequence ID" value="XM_792493.5"/>
</dbReference>
<sequence>MANRPKGFGMTAELANKKAAKFDADLADETLQWIVSILNTGSSEDQQLASQIVKVKTEKDVHTPLKDGVILCHVVNIIKPGSVRKVNSSKMAFKQMENIANFLTGCEGLKMNKTDLFQTVDLYESGNIPQVVFSIIALGRKAKAMGLQGLGPKESTANKREFTDEQLRAGEGVIGLQAGSNKGASQAGQSFGKSRMILD</sequence>
<dbReference type="GeneID" id="592995"/>
<feature type="compositionally biased region" description="Polar residues" evidence="7">
    <location>
        <begin position="179"/>
        <end position="192"/>
    </location>
</feature>
<evidence type="ECO:0000256" key="5">
    <source>
        <dbReference type="ARBA" id="ARBA00025109"/>
    </source>
</evidence>
<evidence type="ECO:0000313" key="9">
    <source>
        <dbReference type="EnsemblMetazoa" id="XP_797586"/>
    </source>
</evidence>
<dbReference type="GO" id="GO:0031032">
    <property type="term" value="P:actomyosin structure organization"/>
    <property type="evidence" value="ECO:0007669"/>
    <property type="project" value="InterPro"/>
</dbReference>
<dbReference type="PRINTS" id="PR00889">
    <property type="entry name" value="CALPONIN"/>
</dbReference>
<dbReference type="GO" id="GO:0007015">
    <property type="term" value="P:actin filament organization"/>
    <property type="evidence" value="ECO:0000318"/>
    <property type="project" value="GO_Central"/>
</dbReference>
<comment type="similarity">
    <text evidence="1 6">Belongs to the calponin family.</text>
</comment>
<evidence type="ECO:0000313" key="10">
    <source>
        <dbReference type="Proteomes" id="UP000007110"/>
    </source>
</evidence>
<dbReference type="AlphaFoldDB" id="A0A7M7TH78"/>
<dbReference type="PROSITE" id="PS01052">
    <property type="entry name" value="CALPONIN_1"/>
    <property type="match status" value="1"/>
</dbReference>
<dbReference type="InterPro" id="IPR000557">
    <property type="entry name" value="Calponin_repeat"/>
</dbReference>
<keyword evidence="2" id="KW-0677">Repeat</keyword>
<dbReference type="CDD" id="cd21207">
    <property type="entry name" value="CH_dMP20-like"/>
    <property type="match status" value="1"/>
</dbReference>
<dbReference type="Pfam" id="PF00307">
    <property type="entry name" value="CH"/>
    <property type="match status" value="1"/>
</dbReference>
<dbReference type="InterPro" id="IPR003096">
    <property type="entry name" value="SM22_calponin"/>
</dbReference>
<feature type="region of interest" description="Disordered" evidence="7">
    <location>
        <begin position="179"/>
        <end position="199"/>
    </location>
</feature>
<feature type="domain" description="Calponin-homology (CH)" evidence="8">
    <location>
        <begin position="24"/>
        <end position="143"/>
    </location>
</feature>
<organism evidence="9 10">
    <name type="scientific">Strongylocentrotus purpuratus</name>
    <name type="common">Purple sea urchin</name>
    <dbReference type="NCBI Taxonomy" id="7668"/>
    <lineage>
        <taxon>Eukaryota</taxon>
        <taxon>Metazoa</taxon>
        <taxon>Echinodermata</taxon>
        <taxon>Eleutherozoa</taxon>
        <taxon>Echinozoa</taxon>
        <taxon>Echinoidea</taxon>
        <taxon>Euechinoidea</taxon>
        <taxon>Echinacea</taxon>
        <taxon>Camarodonta</taxon>
        <taxon>Echinidea</taxon>
        <taxon>Strongylocentrotidae</taxon>
        <taxon>Strongylocentrotus</taxon>
    </lineage>
</organism>
<reference evidence="10" key="1">
    <citation type="submission" date="2015-02" db="EMBL/GenBank/DDBJ databases">
        <title>Genome sequencing for Strongylocentrotus purpuratus.</title>
        <authorList>
            <person name="Murali S."/>
            <person name="Liu Y."/>
            <person name="Vee V."/>
            <person name="English A."/>
            <person name="Wang M."/>
            <person name="Skinner E."/>
            <person name="Han Y."/>
            <person name="Muzny D.M."/>
            <person name="Worley K.C."/>
            <person name="Gibbs R.A."/>
        </authorList>
    </citation>
    <scope>NUCLEOTIDE SEQUENCE</scope>
</reference>
<evidence type="ECO:0000256" key="3">
    <source>
        <dbReference type="ARBA" id="ARBA00022860"/>
    </source>
</evidence>
<dbReference type="EnsemblMetazoa" id="XM_792493">
    <property type="protein sequence ID" value="XP_797586"/>
    <property type="gene ID" value="LOC592995"/>
</dbReference>
<evidence type="ECO:0000259" key="8">
    <source>
        <dbReference type="PROSITE" id="PS50021"/>
    </source>
</evidence>
<protein>
    <recommendedName>
        <fullName evidence="6">Calponin</fullName>
    </recommendedName>
</protein>
<evidence type="ECO:0000256" key="1">
    <source>
        <dbReference type="ARBA" id="ARBA00009631"/>
    </source>
</evidence>
<dbReference type="InParanoid" id="A0A7M7TH78"/>
<dbReference type="SUPFAM" id="SSF47576">
    <property type="entry name" value="Calponin-homology domain, CH-domain"/>
    <property type="match status" value="1"/>
</dbReference>
<dbReference type="Proteomes" id="UP000007110">
    <property type="component" value="Unassembled WGS sequence"/>
</dbReference>